<dbReference type="InParanoid" id="D7SYU5"/>
<proteinExistence type="predicted"/>
<dbReference type="PANTHER" id="PTHR46503:SF9">
    <property type="entry name" value="INTER ALPHA-TRYPSIN INHIBITOR, HEAVY CHAIN-LIKE PROTEIN"/>
    <property type="match status" value="1"/>
</dbReference>
<reference evidence="2" key="1">
    <citation type="journal article" date="2007" name="Nature">
        <title>The grapevine genome sequence suggests ancestral hexaploidization in major angiosperm phyla.</title>
        <authorList>
            <consortium name="The French-Italian Public Consortium for Grapevine Genome Characterization."/>
            <person name="Jaillon O."/>
            <person name="Aury J.-M."/>
            <person name="Noel B."/>
            <person name="Policriti A."/>
            <person name="Clepet C."/>
            <person name="Casagrande A."/>
            <person name="Choisne N."/>
            <person name="Aubourg S."/>
            <person name="Vitulo N."/>
            <person name="Jubin C."/>
            <person name="Vezzi A."/>
            <person name="Legeai F."/>
            <person name="Hugueney P."/>
            <person name="Dasilva C."/>
            <person name="Horner D."/>
            <person name="Mica E."/>
            <person name="Jublot D."/>
            <person name="Poulain J."/>
            <person name="Bruyere C."/>
            <person name="Billault A."/>
            <person name="Segurens B."/>
            <person name="Gouyvenoux M."/>
            <person name="Ugarte E."/>
            <person name="Cattonaro F."/>
            <person name="Anthouard V."/>
            <person name="Vico V."/>
            <person name="Del Fabbro C."/>
            <person name="Alaux M."/>
            <person name="Di Gaspero G."/>
            <person name="Dumas V."/>
            <person name="Felice N."/>
            <person name="Paillard S."/>
            <person name="Juman I."/>
            <person name="Moroldo M."/>
            <person name="Scalabrin S."/>
            <person name="Canaguier A."/>
            <person name="Le Clainche I."/>
            <person name="Malacrida G."/>
            <person name="Durand E."/>
            <person name="Pesole G."/>
            <person name="Laucou V."/>
            <person name="Chatelet P."/>
            <person name="Merdinoglu D."/>
            <person name="Delledonne M."/>
            <person name="Pezzotti M."/>
            <person name="Lecharny A."/>
            <person name="Scarpelli C."/>
            <person name="Artiguenave F."/>
            <person name="Pe M.E."/>
            <person name="Valle G."/>
            <person name="Morgante M."/>
            <person name="Caboche M."/>
            <person name="Adam-Blondon A.-F."/>
            <person name="Weissenbach J."/>
            <person name="Quetier F."/>
            <person name="Wincker P."/>
        </authorList>
    </citation>
    <scope>NUCLEOTIDE SEQUENCE [LARGE SCALE GENOMIC DNA]</scope>
    <source>
        <strain evidence="2">cv. Pinot noir / PN40024</strain>
    </source>
</reference>
<dbReference type="AlphaFoldDB" id="D7SYU5"/>
<dbReference type="PANTHER" id="PTHR46503">
    <property type="entry name" value="INTER-ALPHA-TRYPSIN INHIBITOR HEAVY CHAIN-LIKE PROTEIN"/>
    <property type="match status" value="1"/>
</dbReference>
<dbReference type="HOGENOM" id="CLU_2473557_0_0_1"/>
<name>D7SYU5_VITVI</name>
<accession>D7SYU5</accession>
<evidence type="ECO:0000313" key="1">
    <source>
        <dbReference type="EMBL" id="CBI23397.3"/>
    </source>
</evidence>
<dbReference type="STRING" id="29760.D7SYU5"/>
<sequence>MPLIFVIADRVVEDGRHICNSLEGQLRNRGPICPCICTFGMGSYCSYNSLQMLAHIGRGYYDAGPLYWFVTFIYFFLTNDNTDVELIY</sequence>
<organism evidence="1 2">
    <name type="scientific">Vitis vinifera</name>
    <name type="common">Grape</name>
    <dbReference type="NCBI Taxonomy" id="29760"/>
    <lineage>
        <taxon>Eukaryota</taxon>
        <taxon>Viridiplantae</taxon>
        <taxon>Streptophyta</taxon>
        <taxon>Embryophyta</taxon>
        <taxon>Tracheophyta</taxon>
        <taxon>Spermatophyta</taxon>
        <taxon>Magnoliopsida</taxon>
        <taxon>eudicotyledons</taxon>
        <taxon>Gunneridae</taxon>
        <taxon>Pentapetalae</taxon>
        <taxon>rosids</taxon>
        <taxon>Vitales</taxon>
        <taxon>Vitaceae</taxon>
        <taxon>Viteae</taxon>
        <taxon>Vitis</taxon>
    </lineage>
</organism>
<dbReference type="EMBL" id="FN595258">
    <property type="protein sequence ID" value="CBI23397.3"/>
    <property type="molecule type" value="Genomic_DNA"/>
</dbReference>
<gene>
    <name evidence="1" type="ORF">VIT_00s0409g00030</name>
</gene>
<protein>
    <submittedName>
        <fullName evidence="1">Uncharacterized protein</fullName>
    </submittedName>
</protein>
<dbReference type="Proteomes" id="UP000009183">
    <property type="component" value="Unassembled WGS sequence, unordered"/>
</dbReference>
<evidence type="ECO:0000313" key="2">
    <source>
        <dbReference type="Proteomes" id="UP000009183"/>
    </source>
</evidence>
<keyword evidence="2" id="KW-1185">Reference proteome</keyword>
<dbReference type="PaxDb" id="29760-VIT_00s0409g00030.t01"/>